<dbReference type="InterPro" id="IPR013103">
    <property type="entry name" value="RVT_2"/>
</dbReference>
<proteinExistence type="predicted"/>
<dbReference type="AlphaFoldDB" id="A0A6L2JUM4"/>
<dbReference type="Pfam" id="PF07727">
    <property type="entry name" value="RVT_2"/>
    <property type="match status" value="1"/>
</dbReference>
<feature type="domain" description="GAG-pre-integrase" evidence="4">
    <location>
        <begin position="305"/>
        <end position="334"/>
    </location>
</feature>
<sequence>MTRGFGKYKLIVLHVTFSATSAAADGGGGGFWRPEKFSDGGVVAENVFRHGYAVSSLMDTAYCGNALGGLIVQIWVGQALKGLKRSCGDFGIAKSWITCVNINRNTTLISSKPHREGLGGLCMADSHTGKHLEDDFMPLETIQRSNSTIRKKIPFELEGEAFVLERRALEDCKSAGYLRMITINRSVVLEEFQQTEFKGYGPKTSNSVSENTYNEVKESIDAPLNLAPRVVLMKTGLRPLNTARPVNSAYPKPTIYSARPMLHFSKSSQLTYEEIDCVYVAFGGEPKGGKIIGEGGLTYLFENATLDESNLWHKRLGHINFKTMKKLVRGNLVRDHLGKFDGKADDGYFVGYSMNSKAFNLFDIDTLTKSMNYKLVVTWNQSNGSVGKARVETEEEKKDAKDLGNEDNEVLVYGYDDDLNMPNLEEINYSDDDKDVVAEADMTNLDSNIPISPILTTRIYKDNLVEQIIRAIHSVPQTRKMTKNVTNYEPRRGPLEQKWFYKNKKDERGIVIRNKASLVAQGYTQEEGIYYDEVFAPIDRIEVIRQLKKEIYVCQPLGFKDVEFPDRVYKVEKALYGLHQVPRAWYETLSTYLLDNGFHRGQIDMTLFIKSFKGELTFFLGLQVHRKRCRRLEWFSLKVVLEQVTQKDDGIFIGQDKYVDEILKKFGFSTMKIASKLTTAIDVNAVEDEAVYKEMYDSMERAATTTGLDAEQDRGIIRVLDDEEVVAEKEVSTADPVTTAGEVVTTAGVKVSTNATTPIISMDDITLAKALVALKSAKRMVKEPSVPKAKGIVMQEPEETAIRTTTTTVPSQGSKDKGKATMIEPKKPLKNKYQIMIDKEVARDLEPQIQAELEEEERLARQKEEEANIALIAE</sequence>
<reference evidence="5" key="1">
    <citation type="journal article" date="2019" name="Sci. Rep.">
        <title>Draft genome of Tanacetum cinerariifolium, the natural source of mosquito coil.</title>
        <authorList>
            <person name="Yamashiro T."/>
            <person name="Shiraishi A."/>
            <person name="Satake H."/>
            <person name="Nakayama K."/>
        </authorList>
    </citation>
    <scope>NUCLEOTIDE SEQUENCE</scope>
</reference>
<evidence type="ECO:0000256" key="2">
    <source>
        <dbReference type="SAM" id="SignalP"/>
    </source>
</evidence>
<evidence type="ECO:0000256" key="1">
    <source>
        <dbReference type="SAM" id="Coils"/>
    </source>
</evidence>
<evidence type="ECO:0000259" key="4">
    <source>
        <dbReference type="Pfam" id="PF13976"/>
    </source>
</evidence>
<evidence type="ECO:0000259" key="3">
    <source>
        <dbReference type="Pfam" id="PF07727"/>
    </source>
</evidence>
<feature type="domain" description="Reverse transcriptase Ty1/copia-type" evidence="3">
    <location>
        <begin position="546"/>
        <end position="624"/>
    </location>
</feature>
<accession>A0A6L2JUM4</accession>
<dbReference type="InterPro" id="IPR025724">
    <property type="entry name" value="GAG-pre-integrase_dom"/>
</dbReference>
<keyword evidence="1" id="KW-0175">Coiled coil</keyword>
<feature type="chain" id="PRO_5026656699" evidence="2">
    <location>
        <begin position="23"/>
        <end position="874"/>
    </location>
</feature>
<feature type="signal peptide" evidence="2">
    <location>
        <begin position="1"/>
        <end position="22"/>
    </location>
</feature>
<keyword evidence="2" id="KW-0732">Signal</keyword>
<comment type="caution">
    <text evidence="5">The sequence shown here is derived from an EMBL/GenBank/DDBJ whole genome shotgun (WGS) entry which is preliminary data.</text>
</comment>
<gene>
    <name evidence="5" type="ORF">Tci_012664</name>
</gene>
<evidence type="ECO:0000313" key="5">
    <source>
        <dbReference type="EMBL" id="GEU40686.1"/>
    </source>
</evidence>
<feature type="coiled-coil region" evidence="1">
    <location>
        <begin position="846"/>
        <end position="873"/>
    </location>
</feature>
<protein>
    <submittedName>
        <fullName evidence="5">Uncharacterized protein</fullName>
    </submittedName>
</protein>
<name>A0A6L2JUM4_TANCI</name>
<dbReference type="Pfam" id="PF13976">
    <property type="entry name" value="gag_pre-integrs"/>
    <property type="match status" value="1"/>
</dbReference>
<organism evidence="5">
    <name type="scientific">Tanacetum cinerariifolium</name>
    <name type="common">Dalmatian daisy</name>
    <name type="synonym">Chrysanthemum cinerariifolium</name>
    <dbReference type="NCBI Taxonomy" id="118510"/>
    <lineage>
        <taxon>Eukaryota</taxon>
        <taxon>Viridiplantae</taxon>
        <taxon>Streptophyta</taxon>
        <taxon>Embryophyta</taxon>
        <taxon>Tracheophyta</taxon>
        <taxon>Spermatophyta</taxon>
        <taxon>Magnoliopsida</taxon>
        <taxon>eudicotyledons</taxon>
        <taxon>Gunneridae</taxon>
        <taxon>Pentapetalae</taxon>
        <taxon>asterids</taxon>
        <taxon>campanulids</taxon>
        <taxon>Asterales</taxon>
        <taxon>Asteraceae</taxon>
        <taxon>Asteroideae</taxon>
        <taxon>Anthemideae</taxon>
        <taxon>Anthemidinae</taxon>
        <taxon>Tanacetum</taxon>
    </lineage>
</organism>
<dbReference type="EMBL" id="BKCJ010001337">
    <property type="protein sequence ID" value="GEU40686.1"/>
    <property type="molecule type" value="Genomic_DNA"/>
</dbReference>